<accession>A0A1E8PZH9</accession>
<protein>
    <submittedName>
        <fullName evidence="1">Uncharacterized protein</fullName>
    </submittedName>
</protein>
<keyword evidence="2" id="KW-1185">Reference proteome</keyword>
<dbReference type="RefSeq" id="WP_070355581.1">
    <property type="nucleotide sequence ID" value="NZ_CP043474.1"/>
</dbReference>
<dbReference type="EMBL" id="MCHX01000075">
    <property type="protein sequence ID" value="OFJ51189.1"/>
    <property type="molecule type" value="Genomic_DNA"/>
</dbReference>
<gene>
    <name evidence="1" type="ORF">BEL07_24045</name>
</gene>
<evidence type="ECO:0000313" key="2">
    <source>
        <dbReference type="Proteomes" id="UP000178953"/>
    </source>
</evidence>
<sequence length="86" mass="8226">MISTALHGVAATGVVASGDRPGMTWIPASPTTLAVVGAAVPAAAVPAVAIPAVAIPANAAHAAGAHDMRKRRAAAATVASVTRGPI</sequence>
<proteinExistence type="predicted"/>
<reference evidence="1 2" key="1">
    <citation type="submission" date="2016-09" db="EMBL/GenBank/DDBJ databases">
        <title>genome sequence of Mycobacterium sp. 739 SCH.</title>
        <authorList>
            <person name="Greninger A.L."/>
            <person name="Qin X."/>
            <person name="Jerome K."/>
            <person name="Vora S."/>
            <person name="Quinn K."/>
        </authorList>
    </citation>
    <scope>NUCLEOTIDE SEQUENCE [LARGE SCALE GENOMIC DNA]</scope>
    <source>
        <strain evidence="1 2">SCH</strain>
    </source>
</reference>
<comment type="caution">
    <text evidence="1">The sequence shown here is derived from an EMBL/GenBank/DDBJ whole genome shotgun (WGS) entry which is preliminary data.</text>
</comment>
<evidence type="ECO:0000313" key="1">
    <source>
        <dbReference type="EMBL" id="OFJ51189.1"/>
    </source>
</evidence>
<organism evidence="1 2">
    <name type="scientific">Mycolicibacterium grossiae</name>
    <dbReference type="NCBI Taxonomy" id="1552759"/>
    <lineage>
        <taxon>Bacteria</taxon>
        <taxon>Bacillati</taxon>
        <taxon>Actinomycetota</taxon>
        <taxon>Actinomycetes</taxon>
        <taxon>Mycobacteriales</taxon>
        <taxon>Mycobacteriaceae</taxon>
        <taxon>Mycolicibacterium</taxon>
    </lineage>
</organism>
<dbReference type="AlphaFoldDB" id="A0A1E8PZH9"/>
<name>A0A1E8PZH9_9MYCO</name>
<dbReference type="Proteomes" id="UP000178953">
    <property type="component" value="Unassembled WGS sequence"/>
</dbReference>